<dbReference type="GeneID" id="20088783"/>
<dbReference type="RefSeq" id="XP_008876722.1">
    <property type="nucleotide sequence ID" value="XM_008878500.1"/>
</dbReference>
<evidence type="ECO:0000313" key="1">
    <source>
        <dbReference type="EMBL" id="ETV94777.1"/>
    </source>
</evidence>
<gene>
    <name evidence="1" type="ORF">H310_11733</name>
</gene>
<dbReference type="OrthoDB" id="77826at2759"/>
<dbReference type="AlphaFoldDB" id="A0A024TN36"/>
<reference evidence="1" key="1">
    <citation type="submission" date="2013-12" db="EMBL/GenBank/DDBJ databases">
        <title>The Genome Sequence of Aphanomyces invadans NJM9701.</title>
        <authorList>
            <consortium name="The Broad Institute Genomics Platform"/>
            <person name="Russ C."/>
            <person name="Tyler B."/>
            <person name="van West P."/>
            <person name="Dieguez-Uribeondo J."/>
            <person name="Young S.K."/>
            <person name="Zeng Q."/>
            <person name="Gargeya S."/>
            <person name="Fitzgerald M."/>
            <person name="Abouelleil A."/>
            <person name="Alvarado L."/>
            <person name="Chapman S.B."/>
            <person name="Gainer-Dewar J."/>
            <person name="Goldberg J."/>
            <person name="Griggs A."/>
            <person name="Gujja S."/>
            <person name="Hansen M."/>
            <person name="Howarth C."/>
            <person name="Imamovic A."/>
            <person name="Ireland A."/>
            <person name="Larimer J."/>
            <person name="McCowan C."/>
            <person name="Murphy C."/>
            <person name="Pearson M."/>
            <person name="Poon T.W."/>
            <person name="Priest M."/>
            <person name="Roberts A."/>
            <person name="Saif S."/>
            <person name="Shea T."/>
            <person name="Sykes S."/>
            <person name="Wortman J."/>
            <person name="Nusbaum C."/>
            <person name="Birren B."/>
        </authorList>
    </citation>
    <scope>NUCLEOTIDE SEQUENCE [LARGE SCALE GENOMIC DNA]</scope>
    <source>
        <strain evidence="1">NJM9701</strain>
    </source>
</reference>
<dbReference type="EMBL" id="KI913984">
    <property type="protein sequence ID" value="ETV94777.1"/>
    <property type="molecule type" value="Genomic_DNA"/>
</dbReference>
<sequence length="324" mass="35321">MTTTPAPQPSQTPAGTESKLDHSNYVELELNDVHFCSHPDAFHVDVVSTEGTLPVTISLESHRTKGKWSCHVVDLKTHATKDAHKLTDGFAVVLALQHALLALQVEDNATPLQAKVDLKHHSASGAMHLLLVINRNAVDVDQAVPLGFHFELVPHATAPTDDALDAKMLELVKDMDRMMKVPEPMLLLLSQGCPKLLGGTMLCSWTVHPSLEPQFFALSEDATEIVFLKKGGYHIQIRGLSSVTPDAPATPSLHSFGAGSSLIASMFELYVDHIQVAMSQGYGNFCQLSYVLTVERTTVVSVAARGYHEIHRNVTLLIEQVPSM</sequence>
<dbReference type="VEuPathDB" id="FungiDB:H310_11733"/>
<protein>
    <submittedName>
        <fullName evidence="1">Uncharacterized protein</fullName>
    </submittedName>
</protein>
<accession>A0A024TN36</accession>
<organism evidence="1">
    <name type="scientific">Aphanomyces invadans</name>
    <dbReference type="NCBI Taxonomy" id="157072"/>
    <lineage>
        <taxon>Eukaryota</taxon>
        <taxon>Sar</taxon>
        <taxon>Stramenopiles</taxon>
        <taxon>Oomycota</taxon>
        <taxon>Saprolegniomycetes</taxon>
        <taxon>Saprolegniales</taxon>
        <taxon>Verrucalvaceae</taxon>
        <taxon>Aphanomyces</taxon>
    </lineage>
</organism>
<proteinExistence type="predicted"/>
<name>A0A024TN36_9STRA</name>